<sequence>MDVVSEMVQPILDGLQLELVDVEFVKEGQNWFLRVLLTLIKVSISKSVPK</sequence>
<dbReference type="AlphaFoldDB" id="A0A5S9M7I8"/>
<evidence type="ECO:0000313" key="2">
    <source>
        <dbReference type="EMBL" id="BBP89447.1"/>
    </source>
</evidence>
<dbReference type="SUPFAM" id="SSF75420">
    <property type="entry name" value="YhbC-like, N-terminal domain"/>
    <property type="match status" value="1"/>
</dbReference>
<reference evidence="2 3" key="1">
    <citation type="submission" date="2019-12" db="EMBL/GenBank/DDBJ databases">
        <title>Full genome sequence of a Bacillus safensis strain isolated from commercially available natto in Indonesia.</title>
        <authorList>
            <person name="Yoshida M."/>
            <person name="Uomi M."/>
            <person name="Waturangi D."/>
            <person name="Ekaputri J.J."/>
            <person name="Setiamarga D.H.E."/>
        </authorList>
    </citation>
    <scope>NUCLEOTIDE SEQUENCE [LARGE SCALE GENOMIC DNA]</scope>
    <source>
        <strain evidence="2 3">IDN1</strain>
    </source>
</reference>
<evidence type="ECO:0000313" key="3">
    <source>
        <dbReference type="Proteomes" id="UP000464658"/>
    </source>
</evidence>
<accession>A0A5S9M7I8</accession>
<gene>
    <name evidence="2" type="ORF">BsIDN1_30650</name>
</gene>
<dbReference type="EMBL" id="AP021906">
    <property type="protein sequence ID" value="BBP89447.1"/>
    <property type="molecule type" value="Genomic_DNA"/>
</dbReference>
<feature type="domain" description="Ribosome maturation factor RimP N-terminal" evidence="1">
    <location>
        <begin position="7"/>
        <end position="37"/>
    </location>
</feature>
<dbReference type="InterPro" id="IPR035956">
    <property type="entry name" value="RimP_N_sf"/>
</dbReference>
<dbReference type="Proteomes" id="UP000464658">
    <property type="component" value="Chromosome"/>
</dbReference>
<organism evidence="2 3">
    <name type="scientific">Bacillus safensis</name>
    <dbReference type="NCBI Taxonomy" id="561879"/>
    <lineage>
        <taxon>Bacteria</taxon>
        <taxon>Bacillati</taxon>
        <taxon>Bacillota</taxon>
        <taxon>Bacilli</taxon>
        <taxon>Bacillales</taxon>
        <taxon>Bacillaceae</taxon>
        <taxon>Bacillus</taxon>
    </lineage>
</organism>
<dbReference type="Gene3D" id="3.30.300.70">
    <property type="entry name" value="RimP-like superfamily, N-terminal"/>
    <property type="match status" value="1"/>
</dbReference>
<evidence type="ECO:0000259" key="1">
    <source>
        <dbReference type="Pfam" id="PF02576"/>
    </source>
</evidence>
<protein>
    <recommendedName>
        <fullName evidence="1">Ribosome maturation factor RimP N-terminal domain-containing protein</fullName>
    </recommendedName>
</protein>
<proteinExistence type="predicted"/>
<dbReference type="Pfam" id="PF02576">
    <property type="entry name" value="RimP_N"/>
    <property type="match status" value="1"/>
</dbReference>
<dbReference type="InterPro" id="IPR028989">
    <property type="entry name" value="RimP_N"/>
</dbReference>
<name>A0A5S9M7I8_BACIA</name>